<dbReference type="GO" id="GO:0001164">
    <property type="term" value="F:RNA polymerase I core promoter sequence-specific DNA binding"/>
    <property type="evidence" value="ECO:0007669"/>
    <property type="project" value="InterPro"/>
</dbReference>
<dbReference type="AlphaFoldDB" id="A0A6J3M639"/>
<keyword evidence="4" id="KW-0863">Zinc-finger</keyword>
<evidence type="ECO:0000256" key="5">
    <source>
        <dbReference type="ARBA" id="ARBA00022833"/>
    </source>
</evidence>
<gene>
    <name evidence="15" type="ORF">K489DRAFT_423724</name>
</gene>
<evidence type="ECO:0000256" key="4">
    <source>
        <dbReference type="ARBA" id="ARBA00022771"/>
    </source>
</evidence>
<feature type="compositionally biased region" description="Polar residues" evidence="10">
    <location>
        <begin position="135"/>
        <end position="155"/>
    </location>
</feature>
<keyword evidence="7" id="KW-0238">DNA-binding</keyword>
<evidence type="ECO:0000256" key="9">
    <source>
        <dbReference type="ARBA" id="ARBA00023242"/>
    </source>
</evidence>
<dbReference type="GO" id="GO:0042790">
    <property type="term" value="P:nucleolar large rRNA transcription by RNA polymerase I"/>
    <property type="evidence" value="ECO:0007669"/>
    <property type="project" value="TreeGrafter"/>
</dbReference>
<evidence type="ECO:0000256" key="8">
    <source>
        <dbReference type="ARBA" id="ARBA00023163"/>
    </source>
</evidence>
<comment type="subcellular location">
    <subcellularLocation>
        <location evidence="1">Nucleus</location>
        <location evidence="1">Nucleolus</location>
    </subcellularLocation>
</comment>
<comment type="similarity">
    <text evidence="2">Belongs to the RRN7/TAF1B family.</text>
</comment>
<keyword evidence="5" id="KW-0862">Zinc</keyword>
<evidence type="ECO:0000259" key="11">
    <source>
        <dbReference type="Pfam" id="PF11781"/>
    </source>
</evidence>
<feature type="domain" description="Rrn7/TAF1B C-terminal cyclin" evidence="13">
    <location>
        <begin position="237"/>
        <end position="403"/>
    </location>
</feature>
<dbReference type="OrthoDB" id="428577at2759"/>
<dbReference type="PANTHER" id="PTHR31576">
    <property type="entry name" value="TATA BOX-BINDING PROTEIN-ASSOCIATED FACTOR RNA POLYMERASE I SUBUNIT B"/>
    <property type="match status" value="1"/>
</dbReference>
<reference evidence="15" key="3">
    <citation type="submission" date="2025-08" db="UniProtKB">
        <authorList>
            <consortium name="RefSeq"/>
        </authorList>
    </citation>
    <scope>IDENTIFICATION</scope>
    <source>
        <strain evidence="15">CBS 342.82</strain>
    </source>
</reference>
<dbReference type="PANTHER" id="PTHR31576:SF2">
    <property type="entry name" value="TATA BOX-BINDING PROTEIN-ASSOCIATED FACTOR RNA POLYMERASE I SUBUNIT B"/>
    <property type="match status" value="1"/>
</dbReference>
<evidence type="ECO:0000313" key="14">
    <source>
        <dbReference type="Proteomes" id="UP000504637"/>
    </source>
</evidence>
<keyword evidence="3" id="KW-0479">Metal-binding</keyword>
<dbReference type="Pfam" id="PF11781">
    <property type="entry name" value="Zn_ribbon_RRN7"/>
    <property type="match status" value="1"/>
</dbReference>
<evidence type="ECO:0000256" key="2">
    <source>
        <dbReference type="ARBA" id="ARBA00006899"/>
    </source>
</evidence>
<protein>
    <recommendedName>
        <fullName evidence="16">RRN7-type domain-containing protein</fullName>
    </recommendedName>
</protein>
<organism evidence="15">
    <name type="scientific">Dissoconium aciculare CBS 342.82</name>
    <dbReference type="NCBI Taxonomy" id="1314786"/>
    <lineage>
        <taxon>Eukaryota</taxon>
        <taxon>Fungi</taxon>
        <taxon>Dikarya</taxon>
        <taxon>Ascomycota</taxon>
        <taxon>Pezizomycotina</taxon>
        <taxon>Dothideomycetes</taxon>
        <taxon>Dothideomycetidae</taxon>
        <taxon>Mycosphaerellales</taxon>
        <taxon>Dissoconiaceae</taxon>
        <taxon>Dissoconium</taxon>
    </lineage>
</organism>
<evidence type="ECO:0000256" key="3">
    <source>
        <dbReference type="ARBA" id="ARBA00022723"/>
    </source>
</evidence>
<dbReference type="Proteomes" id="UP000504637">
    <property type="component" value="Unplaced"/>
</dbReference>
<name>A0A6J3M639_9PEZI</name>
<accession>A0A6J3M639</accession>
<proteinExistence type="inferred from homology"/>
<evidence type="ECO:0000256" key="7">
    <source>
        <dbReference type="ARBA" id="ARBA00023125"/>
    </source>
</evidence>
<evidence type="ECO:0000256" key="6">
    <source>
        <dbReference type="ARBA" id="ARBA00023015"/>
    </source>
</evidence>
<dbReference type="Pfam" id="PF20644">
    <property type="entry name" value="Rrn7_cyclin_N"/>
    <property type="match status" value="1"/>
</dbReference>
<evidence type="ECO:0000259" key="12">
    <source>
        <dbReference type="Pfam" id="PF20644"/>
    </source>
</evidence>
<dbReference type="InterPro" id="IPR048538">
    <property type="entry name" value="Rrn7_cyclin_C"/>
</dbReference>
<dbReference type="InterPro" id="IPR048540">
    <property type="entry name" value="Rrn7_cyclin_N"/>
</dbReference>
<dbReference type="Pfam" id="PF20645">
    <property type="entry name" value="Rrn7_cyclin_C"/>
    <property type="match status" value="1"/>
</dbReference>
<keyword evidence="14" id="KW-1185">Reference proteome</keyword>
<evidence type="ECO:0000256" key="1">
    <source>
        <dbReference type="ARBA" id="ARBA00004604"/>
    </source>
</evidence>
<feature type="region of interest" description="Disordered" evidence="10">
    <location>
        <begin position="131"/>
        <end position="166"/>
    </location>
</feature>
<evidence type="ECO:0000256" key="10">
    <source>
        <dbReference type="SAM" id="MobiDB-lite"/>
    </source>
</evidence>
<feature type="domain" description="RRN7-type" evidence="11">
    <location>
        <begin position="7"/>
        <end position="39"/>
    </location>
</feature>
<dbReference type="InterPro" id="IPR021752">
    <property type="entry name" value="TF_Rrn7_Zf"/>
</dbReference>
<dbReference type="GO" id="GO:0070860">
    <property type="term" value="C:RNA polymerase I core factor complex"/>
    <property type="evidence" value="ECO:0007669"/>
    <property type="project" value="InterPro"/>
</dbReference>
<keyword evidence="6" id="KW-0805">Transcription regulation</keyword>
<feature type="domain" description="Rrn7/TAF1B N-terminal cyclin" evidence="12">
    <location>
        <begin position="87"/>
        <end position="215"/>
    </location>
</feature>
<dbReference type="RefSeq" id="XP_033460552.1">
    <property type="nucleotide sequence ID" value="XM_033608254.1"/>
</dbReference>
<evidence type="ECO:0000259" key="13">
    <source>
        <dbReference type="Pfam" id="PF20645"/>
    </source>
</evidence>
<reference evidence="15" key="1">
    <citation type="submission" date="2020-01" db="EMBL/GenBank/DDBJ databases">
        <authorList>
            <consortium name="DOE Joint Genome Institute"/>
            <person name="Haridas S."/>
            <person name="Albert R."/>
            <person name="Binder M."/>
            <person name="Bloem J."/>
            <person name="Labutti K."/>
            <person name="Salamov A."/>
            <person name="Andreopoulos B."/>
            <person name="Baker S.E."/>
            <person name="Barry K."/>
            <person name="Bills G."/>
            <person name="Bluhm B.H."/>
            <person name="Cannon C."/>
            <person name="Castanera R."/>
            <person name="Culley D.E."/>
            <person name="Daum C."/>
            <person name="Ezra D."/>
            <person name="Gonzalez J.B."/>
            <person name="Henrissat B."/>
            <person name="Kuo A."/>
            <person name="Liang C."/>
            <person name="Lipzen A."/>
            <person name="Lutzoni F."/>
            <person name="Magnuson J."/>
            <person name="Mondo S."/>
            <person name="Nolan M."/>
            <person name="Ohm R."/>
            <person name="Pangilinan J."/>
            <person name="Park H.-J."/>
            <person name="Ramirez L."/>
            <person name="Alfaro M."/>
            <person name="Sun H."/>
            <person name="Tritt A."/>
            <person name="Yoshinaga Y."/>
            <person name="Zwiers L.-H."/>
            <person name="Turgeon B.G."/>
            <person name="Goodwin S.B."/>
            <person name="Spatafora J.W."/>
            <person name="Crous P.W."/>
            <person name="Grigoriev I.V."/>
        </authorList>
    </citation>
    <scope>NUCLEOTIDE SEQUENCE</scope>
    <source>
        <strain evidence="15">CBS 342.82</strain>
    </source>
</reference>
<dbReference type="GO" id="GO:0008270">
    <property type="term" value="F:zinc ion binding"/>
    <property type="evidence" value="ECO:0007669"/>
    <property type="project" value="UniProtKB-KW"/>
</dbReference>
<evidence type="ECO:0000313" key="15">
    <source>
        <dbReference type="RefSeq" id="XP_033460552.1"/>
    </source>
</evidence>
<evidence type="ECO:0008006" key="16">
    <source>
        <dbReference type="Google" id="ProtNLM"/>
    </source>
</evidence>
<dbReference type="InterPro" id="IPR033599">
    <property type="entry name" value="TAF1B/Rrn7"/>
</dbReference>
<keyword evidence="8" id="KW-0804">Transcription</keyword>
<sequence>MSSRRRNGPRCSSDGCGSRRFDIGEDGYTYCENGHQQSELGTVITVDTGELIVPGQTSRRQRSDADSTFDGTGHQSVRAYEQYLLCFQLILRKQVQWLIDVQGLPSEIETLVKDLWSLRLQELHSLVSHDAGTDTEIQSSHKFSSQSEGDSGTDTASHRGQGRHRTNVRGPNLLELLAINYIAMLLLRAPVTVADFIKWTNSGQLLYYQASKQVPLTMRNGLSGAHQANFDPQELISCKQFHARILSLVKHFNTRFGMEVPAINHVRILYGWVKQLAFPLEVYVATQRLSRLNGLHFDYAIPVISKGKALSYPEVRLAVLMIIVIKLIFPLDTTQRFIDSRNALSALHLDWNVWEKNFRLEQEQEDFSDRRPSFERSYNMTEDQSKALSGQALDDYLNWCETELASQDIRRRRHNGDDTPFRRALFDMFPQDASTRREEYVHRSYKASVKDGQRRIEQIQASLRPEQLASENEDGNTARFGTLYCQHKTASELEGPSSTLYTRVAELASYPVPELAKAVFQMESRLGELNVDCRKR</sequence>
<dbReference type="GeneID" id="54366054"/>
<reference evidence="15" key="2">
    <citation type="submission" date="2020-04" db="EMBL/GenBank/DDBJ databases">
        <authorList>
            <consortium name="NCBI Genome Project"/>
        </authorList>
    </citation>
    <scope>NUCLEOTIDE SEQUENCE</scope>
    <source>
        <strain evidence="15">CBS 342.82</strain>
    </source>
</reference>
<keyword evidence="9" id="KW-0539">Nucleus</keyword>